<sequence>MLIIHIDTQTYIYKSLSLSVSSLSQGPNSFFFGLNLVAEEATHTNNSKEFFFLDPVDMYNNNNNRGLFRGLVGSSPVPPFTEGDVCSDRHNAVFDDDASSDEEMGIEELEKKIWRDKQRLKQLREVAKSGGLGKKLLMNQQHHGDDLLQQSSKRAMFKAQDGILKYMSKTMERYKAQGFVYGIVLGNGKTVTGSSDNLREWWKDKVRFDRNGLAAIMKHQRDINLSDVSDLGTEVGDCTVHKLLELQDTTLGALLSALMPNCKPPQRRFPLDKGVSPPWWPTGKEDWWTQLSLPEDCRGLPPPYKKPHDLKKLWKVGVLIAVIRHMASDISNIPNLVRRSRSLQEKMTSREGALWLAALNQEKANVDQMHNPLTFSRENNNACNFPVPGTGDRDAMFPESANYDVEGIGGGYHRFNQQYPEVDNNFNCVYKRKFEGDLGISMLPTILTCENSLCPYSQPHMGFHDRNLRENHQMTCPYKVTSFYQPTKTYGMSGSMVPCPDYNRMQQQQVQSIQDQYNPPNNLYRPKVEQRGGNGDDLAEDMSPSPLMLNHNPGLALPADFNGHAETVGMVNNLQNQGQELPTSWLR</sequence>
<dbReference type="RefSeq" id="XP_010420961.1">
    <property type="nucleotide sequence ID" value="XM_010422659.2"/>
</dbReference>
<comment type="similarity">
    <text evidence="2">Belongs to the EIN3 family.</text>
</comment>
<keyword evidence="7" id="KW-1185">Reference proteome</keyword>
<protein>
    <submittedName>
        <fullName evidence="8">ETHYLENE INSENSITIVE 3-like 2 protein</fullName>
    </submittedName>
</protein>
<name>A0ABM0T500_CAMSA</name>
<dbReference type="SUPFAM" id="SSF116768">
    <property type="entry name" value="DNA-binding domain of EIN3-like"/>
    <property type="match status" value="1"/>
</dbReference>
<evidence type="ECO:0000313" key="7">
    <source>
        <dbReference type="Proteomes" id="UP000694864"/>
    </source>
</evidence>
<dbReference type="InterPro" id="IPR023278">
    <property type="entry name" value="Ethylene_insens-like_DNA-bd"/>
</dbReference>
<evidence type="ECO:0000313" key="8">
    <source>
        <dbReference type="RefSeq" id="XP_010420961.1"/>
    </source>
</evidence>
<dbReference type="PANTHER" id="PTHR33305:SF51">
    <property type="entry name" value="ETHYLENE INSENSITIVE 3-LIKE 2 PROTEIN"/>
    <property type="match status" value="1"/>
</dbReference>
<evidence type="ECO:0000259" key="6">
    <source>
        <dbReference type="Pfam" id="PF04873"/>
    </source>
</evidence>
<accession>A0ABM0T500</accession>
<dbReference type="Proteomes" id="UP000694864">
    <property type="component" value="Chromosome 8"/>
</dbReference>
<keyword evidence="4" id="KW-0539">Nucleus</keyword>
<keyword evidence="3" id="KW-0936">Ethylene signaling pathway</keyword>
<evidence type="ECO:0000256" key="5">
    <source>
        <dbReference type="SAM" id="MobiDB-lite"/>
    </source>
</evidence>
<gene>
    <name evidence="8" type="primary">LOC104706464</name>
</gene>
<reference evidence="8" key="2">
    <citation type="submission" date="2025-08" db="UniProtKB">
        <authorList>
            <consortium name="RefSeq"/>
        </authorList>
    </citation>
    <scope>IDENTIFICATION</scope>
    <source>
        <tissue evidence="8">Leaf</tissue>
    </source>
</reference>
<proteinExistence type="inferred from homology"/>
<evidence type="ECO:0000256" key="2">
    <source>
        <dbReference type="ARBA" id="ARBA00009416"/>
    </source>
</evidence>
<feature type="region of interest" description="Disordered" evidence="5">
    <location>
        <begin position="516"/>
        <end position="554"/>
    </location>
</feature>
<dbReference type="InterPro" id="IPR047091">
    <property type="entry name" value="EIN3-like_DNA-bd"/>
</dbReference>
<dbReference type="Pfam" id="PF04873">
    <property type="entry name" value="EIN3_DNA-bd"/>
    <property type="match status" value="1"/>
</dbReference>
<evidence type="ECO:0000256" key="4">
    <source>
        <dbReference type="ARBA" id="ARBA00023242"/>
    </source>
</evidence>
<dbReference type="InterPro" id="IPR006957">
    <property type="entry name" value="EIN3"/>
</dbReference>
<reference evidence="7" key="1">
    <citation type="journal article" date="2014" name="Nat. Commun.">
        <title>The emerging biofuel crop Camelina sativa retains a highly undifferentiated hexaploid genome structure.</title>
        <authorList>
            <person name="Kagale S."/>
            <person name="Koh C."/>
            <person name="Nixon J."/>
            <person name="Bollina V."/>
            <person name="Clarke W.E."/>
            <person name="Tuteja R."/>
            <person name="Spillane C."/>
            <person name="Robinson S.J."/>
            <person name="Links M.G."/>
            <person name="Clarke C."/>
            <person name="Higgins E.E."/>
            <person name="Huebert T."/>
            <person name="Sharpe A.G."/>
            <person name="Parkin I.A."/>
        </authorList>
    </citation>
    <scope>NUCLEOTIDE SEQUENCE [LARGE SCALE GENOMIC DNA]</scope>
    <source>
        <strain evidence="7">cv. DH55</strain>
    </source>
</reference>
<comment type="subcellular location">
    <subcellularLocation>
        <location evidence="1">Nucleus</location>
    </subcellularLocation>
</comment>
<dbReference type="PANTHER" id="PTHR33305">
    <property type="entry name" value="ETHYLENE INSENSITIVE 3-LIKE 2 PROTEIN"/>
    <property type="match status" value="1"/>
</dbReference>
<organism evidence="7 8">
    <name type="scientific">Camelina sativa</name>
    <name type="common">False flax</name>
    <name type="synonym">Myagrum sativum</name>
    <dbReference type="NCBI Taxonomy" id="90675"/>
    <lineage>
        <taxon>Eukaryota</taxon>
        <taxon>Viridiplantae</taxon>
        <taxon>Streptophyta</taxon>
        <taxon>Embryophyta</taxon>
        <taxon>Tracheophyta</taxon>
        <taxon>Spermatophyta</taxon>
        <taxon>Magnoliopsida</taxon>
        <taxon>eudicotyledons</taxon>
        <taxon>Gunneridae</taxon>
        <taxon>Pentapetalae</taxon>
        <taxon>rosids</taxon>
        <taxon>malvids</taxon>
        <taxon>Brassicales</taxon>
        <taxon>Brassicaceae</taxon>
        <taxon>Camelineae</taxon>
        <taxon>Camelina</taxon>
    </lineage>
</organism>
<evidence type="ECO:0000256" key="1">
    <source>
        <dbReference type="ARBA" id="ARBA00004123"/>
    </source>
</evidence>
<dbReference type="Gene3D" id="1.10.3180.10">
    <property type="entry name" value="DNA-binding domain of EIN3-like"/>
    <property type="match status" value="1"/>
</dbReference>
<evidence type="ECO:0000256" key="3">
    <source>
        <dbReference type="ARBA" id="ARBA00022745"/>
    </source>
</evidence>
<dbReference type="GeneID" id="104706464"/>
<feature type="domain" description="Ethylene insensitive 3-like DNA-binding" evidence="6">
    <location>
        <begin position="107"/>
        <end position="363"/>
    </location>
</feature>